<comment type="caution">
    <text evidence="1">The sequence shown here is derived from an EMBL/GenBank/DDBJ whole genome shotgun (WGS) entry which is preliminary data.</text>
</comment>
<accession>A0AAN5I6L9</accession>
<name>A0AAN5I6L9_9BILA</name>
<evidence type="ECO:0000313" key="1">
    <source>
        <dbReference type="EMBL" id="GMR54492.1"/>
    </source>
</evidence>
<dbReference type="Proteomes" id="UP001328107">
    <property type="component" value="Unassembled WGS sequence"/>
</dbReference>
<dbReference type="EMBL" id="BTRK01000005">
    <property type="protein sequence ID" value="GMR54492.1"/>
    <property type="molecule type" value="Genomic_DNA"/>
</dbReference>
<sequence length="76" mass="7991">SVIQDLPIPSKTNLVNISECINPNVKCFVGNSCVDGKFKPIGCSHMSLVPVPTPITPDAISCDLAAKINLGNPSAW</sequence>
<feature type="non-terminal residue" evidence="1">
    <location>
        <position position="76"/>
    </location>
</feature>
<protein>
    <submittedName>
        <fullName evidence="1">Uncharacterized protein</fullName>
    </submittedName>
</protein>
<evidence type="ECO:0000313" key="2">
    <source>
        <dbReference type="Proteomes" id="UP001328107"/>
    </source>
</evidence>
<gene>
    <name evidence="1" type="ORF">PMAYCL1PPCAC_24687</name>
</gene>
<keyword evidence="2" id="KW-1185">Reference proteome</keyword>
<proteinExistence type="predicted"/>
<reference evidence="2" key="1">
    <citation type="submission" date="2022-10" db="EMBL/GenBank/DDBJ databases">
        <title>Genome assembly of Pristionchus species.</title>
        <authorList>
            <person name="Yoshida K."/>
            <person name="Sommer R.J."/>
        </authorList>
    </citation>
    <scope>NUCLEOTIDE SEQUENCE [LARGE SCALE GENOMIC DNA]</scope>
    <source>
        <strain evidence="2">RS5460</strain>
    </source>
</reference>
<organism evidence="1 2">
    <name type="scientific">Pristionchus mayeri</name>
    <dbReference type="NCBI Taxonomy" id="1317129"/>
    <lineage>
        <taxon>Eukaryota</taxon>
        <taxon>Metazoa</taxon>
        <taxon>Ecdysozoa</taxon>
        <taxon>Nematoda</taxon>
        <taxon>Chromadorea</taxon>
        <taxon>Rhabditida</taxon>
        <taxon>Rhabditina</taxon>
        <taxon>Diplogasteromorpha</taxon>
        <taxon>Diplogasteroidea</taxon>
        <taxon>Neodiplogasteridae</taxon>
        <taxon>Pristionchus</taxon>
    </lineage>
</organism>
<dbReference type="AlphaFoldDB" id="A0AAN5I6L9"/>
<feature type="non-terminal residue" evidence="1">
    <location>
        <position position="1"/>
    </location>
</feature>